<reference evidence="2 3" key="1">
    <citation type="submission" date="2018-06" db="EMBL/GenBank/DDBJ databases">
        <authorList>
            <consortium name="Pathogen Informatics"/>
            <person name="Doyle S."/>
        </authorList>
    </citation>
    <scope>NUCLEOTIDE SEQUENCE [LARGE SCALE GENOMIC DNA]</scope>
    <source>
        <strain evidence="2 3">NCTC9381</strain>
    </source>
</reference>
<evidence type="ECO:0000313" key="3">
    <source>
        <dbReference type="Proteomes" id="UP000254640"/>
    </source>
</evidence>
<accession>A0A379AII1</accession>
<sequence length="162" mass="18593">MILQRHVGGADHQPLLLGAAGRDARDQIREGFAHAGWRFNRQMARIVARQAFRHFGDHLALRRTWDEVRHLLLKRFIPLRYLAFYCGCQGHDLRYHTENMACIFTQYPVGVSFRAEFFVRRRKFQQLPVSGSCGQPVNPGRSGTKKGQPHELAAGYASTLYI</sequence>
<evidence type="ECO:0000256" key="1">
    <source>
        <dbReference type="SAM" id="MobiDB-lite"/>
    </source>
</evidence>
<dbReference type="AlphaFoldDB" id="A0A379AII1"/>
<name>A0A379AII1_ENTAG</name>
<organism evidence="2 3">
    <name type="scientific">Enterobacter agglomerans</name>
    <name type="common">Erwinia herbicola</name>
    <name type="synonym">Pantoea agglomerans</name>
    <dbReference type="NCBI Taxonomy" id="549"/>
    <lineage>
        <taxon>Bacteria</taxon>
        <taxon>Pseudomonadati</taxon>
        <taxon>Pseudomonadota</taxon>
        <taxon>Gammaproteobacteria</taxon>
        <taxon>Enterobacterales</taxon>
        <taxon>Erwiniaceae</taxon>
        <taxon>Pantoea</taxon>
        <taxon>Pantoea agglomerans group</taxon>
    </lineage>
</organism>
<keyword evidence="3" id="KW-1185">Reference proteome</keyword>
<proteinExistence type="predicted"/>
<dbReference type="Proteomes" id="UP000254640">
    <property type="component" value="Unassembled WGS sequence"/>
</dbReference>
<feature type="region of interest" description="Disordered" evidence="1">
    <location>
        <begin position="130"/>
        <end position="149"/>
    </location>
</feature>
<dbReference type="EMBL" id="UGSO01000001">
    <property type="protein sequence ID" value="SUB17714.1"/>
    <property type="molecule type" value="Genomic_DNA"/>
</dbReference>
<protein>
    <submittedName>
        <fullName evidence="2">Uncharacterized protein</fullName>
    </submittedName>
</protein>
<evidence type="ECO:0000313" key="2">
    <source>
        <dbReference type="EMBL" id="SUB17714.1"/>
    </source>
</evidence>
<gene>
    <name evidence="2" type="ORF">NCTC9381_03644</name>
</gene>